<dbReference type="EMBL" id="CAUYUJ010000115">
    <property type="protein sequence ID" value="CAK0788815.1"/>
    <property type="molecule type" value="Genomic_DNA"/>
</dbReference>
<reference evidence="2" key="1">
    <citation type="submission" date="2023-10" db="EMBL/GenBank/DDBJ databases">
        <authorList>
            <person name="Chen Y."/>
            <person name="Shah S."/>
            <person name="Dougan E. K."/>
            <person name="Thang M."/>
            <person name="Chan C."/>
        </authorList>
    </citation>
    <scope>NUCLEOTIDE SEQUENCE [LARGE SCALE GENOMIC DNA]</scope>
</reference>
<accession>A0ABN9PFA3</accession>
<feature type="region of interest" description="Disordered" evidence="1">
    <location>
        <begin position="105"/>
        <end position="124"/>
    </location>
</feature>
<protein>
    <submittedName>
        <fullName evidence="2">Uncharacterized protein</fullName>
    </submittedName>
</protein>
<proteinExistence type="predicted"/>
<sequence>MWGYRRTYAYWAAEGKDGATEGSNGATKGSEGATKGDSGATRGCNRATKGSEGATEGCNGATKGSEIPIPRKHAVGQGSEVREGLPDPVVFSQLAVKASAAQVEAQARAEAEKEAGEAPPQPGGMLALTDSTPVAPPHACAGCVCDPFVAVRFLPDQRLRLFRICDALRVEEISDKLPEDAVRPVICASIYRGRVQGHSEPQLLLVVPPGGRPEQGPRLRGGMVR</sequence>
<comment type="caution">
    <text evidence="2">The sequence shown here is derived from an EMBL/GenBank/DDBJ whole genome shotgun (WGS) entry which is preliminary data.</text>
</comment>
<feature type="region of interest" description="Disordered" evidence="1">
    <location>
        <begin position="13"/>
        <end position="81"/>
    </location>
</feature>
<evidence type="ECO:0000313" key="2">
    <source>
        <dbReference type="EMBL" id="CAK0788815.1"/>
    </source>
</evidence>
<name>A0ABN9PFA3_9DINO</name>
<gene>
    <name evidence="2" type="ORF">PCOR1329_LOCUS558</name>
</gene>
<feature type="compositionally biased region" description="Basic and acidic residues" evidence="1">
    <location>
        <begin position="107"/>
        <end position="116"/>
    </location>
</feature>
<organism evidence="2 3">
    <name type="scientific">Prorocentrum cordatum</name>
    <dbReference type="NCBI Taxonomy" id="2364126"/>
    <lineage>
        <taxon>Eukaryota</taxon>
        <taxon>Sar</taxon>
        <taxon>Alveolata</taxon>
        <taxon>Dinophyceae</taxon>
        <taxon>Prorocentrales</taxon>
        <taxon>Prorocentraceae</taxon>
        <taxon>Prorocentrum</taxon>
    </lineage>
</organism>
<evidence type="ECO:0000313" key="3">
    <source>
        <dbReference type="Proteomes" id="UP001189429"/>
    </source>
</evidence>
<keyword evidence="3" id="KW-1185">Reference proteome</keyword>
<dbReference type="Proteomes" id="UP001189429">
    <property type="component" value="Unassembled WGS sequence"/>
</dbReference>
<evidence type="ECO:0000256" key="1">
    <source>
        <dbReference type="SAM" id="MobiDB-lite"/>
    </source>
</evidence>